<proteinExistence type="predicted"/>
<protein>
    <submittedName>
        <fullName evidence="1">Uncharacterized protein</fullName>
    </submittedName>
</protein>
<dbReference type="EMBL" id="AKFT01000128">
    <property type="protein sequence ID" value="EJF43273.1"/>
    <property type="molecule type" value="Genomic_DNA"/>
</dbReference>
<dbReference type="AlphaFoldDB" id="J1HCZ6"/>
<gene>
    <name evidence="1" type="ORF">HMPREF1318_1875</name>
</gene>
<reference evidence="1 2" key="1">
    <citation type="submission" date="2012-05" db="EMBL/GenBank/DDBJ databases">
        <authorList>
            <person name="Harkins D.M."/>
            <person name="Madupu R."/>
            <person name="Durkin A.S."/>
            <person name="Torralba M."/>
            <person name="Methe B."/>
            <person name="Sutton G.G."/>
            <person name="Nelson K.E."/>
        </authorList>
    </citation>
    <scope>NUCLEOTIDE SEQUENCE [LARGE SCALE GENOMIC DNA]</scope>
    <source>
        <strain evidence="1 2">F0489</strain>
    </source>
</reference>
<evidence type="ECO:0000313" key="1">
    <source>
        <dbReference type="EMBL" id="EJF43273.1"/>
    </source>
</evidence>
<accession>J1HCZ6</accession>
<dbReference type="PATRIC" id="fig|1125718.3.peg.1691"/>
<comment type="caution">
    <text evidence="1">The sequence shown here is derived from an EMBL/GenBank/DDBJ whole genome shotgun (WGS) entry which is preliminary data.</text>
</comment>
<sequence>MVGYSARRSAYLTGSGRGEALGAIGGIKAQLDLFGGAH</sequence>
<dbReference type="Proteomes" id="UP000002941">
    <property type="component" value="Unassembled WGS sequence"/>
</dbReference>
<keyword evidence="2" id="KW-1185">Reference proteome</keyword>
<evidence type="ECO:0000313" key="2">
    <source>
        <dbReference type="Proteomes" id="UP000002941"/>
    </source>
</evidence>
<organism evidence="1 2">
    <name type="scientific">Actinomyces massiliensis F0489</name>
    <dbReference type="NCBI Taxonomy" id="1125718"/>
    <lineage>
        <taxon>Bacteria</taxon>
        <taxon>Bacillati</taxon>
        <taxon>Actinomycetota</taxon>
        <taxon>Actinomycetes</taxon>
        <taxon>Actinomycetales</taxon>
        <taxon>Actinomycetaceae</taxon>
        <taxon>Actinomyces</taxon>
    </lineage>
</organism>
<name>J1HCZ6_9ACTO</name>